<feature type="compositionally biased region" description="Polar residues" evidence="1">
    <location>
        <begin position="101"/>
        <end position="110"/>
    </location>
</feature>
<name>A0AAV9VR81_9PEZI</name>
<organism evidence="2 3">
    <name type="scientific">Arthrobotrys musiformis</name>
    <dbReference type="NCBI Taxonomy" id="47236"/>
    <lineage>
        <taxon>Eukaryota</taxon>
        <taxon>Fungi</taxon>
        <taxon>Dikarya</taxon>
        <taxon>Ascomycota</taxon>
        <taxon>Pezizomycotina</taxon>
        <taxon>Orbiliomycetes</taxon>
        <taxon>Orbiliales</taxon>
        <taxon>Orbiliaceae</taxon>
        <taxon>Arthrobotrys</taxon>
    </lineage>
</organism>
<comment type="caution">
    <text evidence="2">The sequence shown here is derived from an EMBL/GenBank/DDBJ whole genome shotgun (WGS) entry which is preliminary data.</text>
</comment>
<reference evidence="2 3" key="1">
    <citation type="submission" date="2023-08" db="EMBL/GenBank/DDBJ databases">
        <authorList>
            <person name="Palmer J.M."/>
        </authorList>
    </citation>
    <scope>NUCLEOTIDE SEQUENCE [LARGE SCALE GENOMIC DNA]</scope>
    <source>
        <strain evidence="2 3">TWF481</strain>
    </source>
</reference>
<keyword evidence="3" id="KW-1185">Reference proteome</keyword>
<protein>
    <submittedName>
        <fullName evidence="2">Uncharacterized protein</fullName>
    </submittedName>
</protein>
<sequence length="110" mass="11957">MKSLRFNGDIDRSRLILHIWGSRQATVRLLRYHGVFSHGFARQFLIPKGFKAADIVFKDSSLAPAENNLDIVVKISRTPLSHSKSISSTATKSSSGGVAGPSNTFLGKSV</sequence>
<gene>
    <name evidence="2" type="ORF">TWF481_002779</name>
</gene>
<feature type="region of interest" description="Disordered" evidence="1">
    <location>
        <begin position="80"/>
        <end position="110"/>
    </location>
</feature>
<evidence type="ECO:0000313" key="3">
    <source>
        <dbReference type="Proteomes" id="UP001370758"/>
    </source>
</evidence>
<accession>A0AAV9VR81</accession>
<evidence type="ECO:0000313" key="2">
    <source>
        <dbReference type="EMBL" id="KAK6495732.1"/>
    </source>
</evidence>
<proteinExistence type="predicted"/>
<dbReference type="Proteomes" id="UP001370758">
    <property type="component" value="Unassembled WGS sequence"/>
</dbReference>
<dbReference type="EMBL" id="JAVHJL010000012">
    <property type="protein sequence ID" value="KAK6495732.1"/>
    <property type="molecule type" value="Genomic_DNA"/>
</dbReference>
<dbReference type="AlphaFoldDB" id="A0AAV9VR81"/>
<feature type="compositionally biased region" description="Low complexity" evidence="1">
    <location>
        <begin position="81"/>
        <end position="95"/>
    </location>
</feature>
<evidence type="ECO:0000256" key="1">
    <source>
        <dbReference type="SAM" id="MobiDB-lite"/>
    </source>
</evidence>